<feature type="domain" description="MucB/RseB C-terminal" evidence="7">
    <location>
        <begin position="224"/>
        <end position="316"/>
    </location>
</feature>
<organism evidence="8 9">
    <name type="scientific">[Pasteurella] mairii</name>
    <dbReference type="NCBI Taxonomy" id="757"/>
    <lineage>
        <taxon>Bacteria</taxon>
        <taxon>Pseudomonadati</taxon>
        <taxon>Pseudomonadota</taxon>
        <taxon>Gammaproteobacteria</taxon>
        <taxon>Pasteurellales</taxon>
        <taxon>Pasteurellaceae</taxon>
    </lineage>
</organism>
<dbReference type="AlphaFoldDB" id="A0A379B6Y4"/>
<name>A0A379B6Y4_9PAST</name>
<evidence type="ECO:0000256" key="1">
    <source>
        <dbReference type="ARBA" id="ARBA00004418"/>
    </source>
</evidence>
<dbReference type="PANTHER" id="PTHR38782:SF1">
    <property type="entry name" value="SIGMA-E FACTOR REGULATORY PROTEIN RSEB"/>
    <property type="match status" value="1"/>
</dbReference>
<reference evidence="8 9" key="1">
    <citation type="submission" date="2018-06" db="EMBL/GenBank/DDBJ databases">
        <authorList>
            <consortium name="Pathogen Informatics"/>
            <person name="Doyle S."/>
        </authorList>
    </citation>
    <scope>NUCLEOTIDE SEQUENCE [LARGE SCALE GENOMIC DNA]</scope>
    <source>
        <strain evidence="8 9">NCTC10699</strain>
    </source>
</reference>
<evidence type="ECO:0000256" key="3">
    <source>
        <dbReference type="ARBA" id="ARBA00022729"/>
    </source>
</evidence>
<dbReference type="InterPro" id="IPR033436">
    <property type="entry name" value="MucB/RseB_C"/>
</dbReference>
<sequence>MMLKALQKLTALSLFFGVCGFSFAADNFEPKALLAQMNQATNQLNYEIAFVQTTPVNMESLRYRHLHINGKTYAQLITLDGVPQEIVQRDGLVSYFQPNYPSFSINSSHIVDSLPTIMRINLDTLAENYDFVNIGRNRVADHVVQTIRILPKDDFRYQYLVFIDENSKLLLRSDMLDREGNLLDQFRVVNMYVGDGLEKLSHYLDSVTFPPLLSEDNAQNQKIKLSWQPTWLPKGFKLVNKSIEMNGSNHIESQLFSDGLFYFTVYVSESIIPDEPENAWRQGPTTIYSESKNNKAVTFIGQLPISTAKRIVQDIQFKP</sequence>
<keyword evidence="3 5" id="KW-0732">Signal</keyword>
<dbReference type="InterPro" id="IPR038484">
    <property type="entry name" value="MucB/RseB_C_sf"/>
</dbReference>
<protein>
    <submittedName>
        <fullName evidence="8">Sigma-E factor regulatory protein RseB</fullName>
    </submittedName>
</protein>
<dbReference type="NCBIfam" id="NF006990">
    <property type="entry name" value="PRK09455.1"/>
    <property type="match status" value="1"/>
</dbReference>
<evidence type="ECO:0000256" key="5">
    <source>
        <dbReference type="SAM" id="SignalP"/>
    </source>
</evidence>
<dbReference type="GO" id="GO:0032885">
    <property type="term" value="P:regulation of polysaccharide biosynthetic process"/>
    <property type="evidence" value="ECO:0007669"/>
    <property type="project" value="TreeGrafter"/>
</dbReference>
<dbReference type="EMBL" id="UGSS01000002">
    <property type="protein sequence ID" value="SUB34383.1"/>
    <property type="molecule type" value="Genomic_DNA"/>
</dbReference>
<comment type="similarity">
    <text evidence="2">Belongs to the RseB family.</text>
</comment>
<feature type="chain" id="PRO_5016714280" evidence="5">
    <location>
        <begin position="25"/>
        <end position="319"/>
    </location>
</feature>
<keyword evidence="4" id="KW-0574">Periplasm</keyword>
<dbReference type="Gene3D" id="2.50.20.10">
    <property type="entry name" value="Lipoprotein localisation LolA/LolB/LppX"/>
    <property type="match status" value="1"/>
</dbReference>
<gene>
    <name evidence="8" type="primary">rseB</name>
    <name evidence="8" type="ORF">NCTC10699_02044</name>
</gene>
<proteinExistence type="inferred from homology"/>
<evidence type="ECO:0000256" key="4">
    <source>
        <dbReference type="ARBA" id="ARBA00022764"/>
    </source>
</evidence>
<accession>A0A379B6Y4</accession>
<evidence type="ECO:0000259" key="6">
    <source>
        <dbReference type="Pfam" id="PF03888"/>
    </source>
</evidence>
<dbReference type="Gene3D" id="3.30.200.100">
    <property type="entry name" value="MucB/RseB, C-terminal domain"/>
    <property type="match status" value="1"/>
</dbReference>
<comment type="subcellular location">
    <subcellularLocation>
        <location evidence="1">Periplasm</location>
    </subcellularLocation>
</comment>
<feature type="domain" description="MucB/RseB N-terminal" evidence="6">
    <location>
        <begin position="30"/>
        <end position="199"/>
    </location>
</feature>
<dbReference type="GO" id="GO:0045152">
    <property type="term" value="F:antisigma factor binding"/>
    <property type="evidence" value="ECO:0007669"/>
    <property type="project" value="TreeGrafter"/>
</dbReference>
<dbReference type="Pfam" id="PF03888">
    <property type="entry name" value="MucB_RseB"/>
    <property type="match status" value="1"/>
</dbReference>
<keyword evidence="9" id="KW-1185">Reference proteome</keyword>
<dbReference type="GO" id="GO:0030288">
    <property type="term" value="C:outer membrane-bounded periplasmic space"/>
    <property type="evidence" value="ECO:0007669"/>
    <property type="project" value="TreeGrafter"/>
</dbReference>
<dbReference type="PANTHER" id="PTHR38782">
    <property type="match status" value="1"/>
</dbReference>
<evidence type="ECO:0000313" key="9">
    <source>
        <dbReference type="Proteomes" id="UP000254280"/>
    </source>
</evidence>
<dbReference type="InterPro" id="IPR005588">
    <property type="entry name" value="MucB_RseB"/>
</dbReference>
<evidence type="ECO:0000259" key="7">
    <source>
        <dbReference type="Pfam" id="PF17188"/>
    </source>
</evidence>
<dbReference type="InterPro" id="IPR033434">
    <property type="entry name" value="MucB/RseB_N"/>
</dbReference>
<dbReference type="PIRSF" id="PIRSF005427">
    <property type="entry name" value="RseB"/>
    <property type="match status" value="1"/>
</dbReference>
<dbReference type="Proteomes" id="UP000254280">
    <property type="component" value="Unassembled WGS sequence"/>
</dbReference>
<evidence type="ECO:0000313" key="8">
    <source>
        <dbReference type="EMBL" id="SUB34383.1"/>
    </source>
</evidence>
<dbReference type="Pfam" id="PF17188">
    <property type="entry name" value="MucB_RseB_C"/>
    <property type="match status" value="1"/>
</dbReference>
<feature type="signal peptide" evidence="5">
    <location>
        <begin position="1"/>
        <end position="24"/>
    </location>
</feature>
<dbReference type="CDD" id="cd16327">
    <property type="entry name" value="RseB"/>
    <property type="match status" value="1"/>
</dbReference>
<evidence type="ECO:0000256" key="2">
    <source>
        <dbReference type="ARBA" id="ARBA00008150"/>
    </source>
</evidence>